<feature type="domain" description="Serine aminopeptidase S33" evidence="1">
    <location>
        <begin position="71"/>
        <end position="175"/>
    </location>
</feature>
<dbReference type="InterPro" id="IPR029058">
    <property type="entry name" value="AB_hydrolase_fold"/>
</dbReference>
<dbReference type="SUPFAM" id="SSF53474">
    <property type="entry name" value="alpha/beta-Hydrolases"/>
    <property type="match status" value="1"/>
</dbReference>
<gene>
    <name evidence="2" type="ORF">GCM10007966_15120</name>
</gene>
<comment type="caution">
    <text evidence="2">The sequence shown here is derived from an EMBL/GenBank/DDBJ whole genome shotgun (WGS) entry which is preliminary data.</text>
</comment>
<dbReference type="EMBL" id="BMOB01000006">
    <property type="protein sequence ID" value="GGI87406.1"/>
    <property type="molecule type" value="Genomic_DNA"/>
</dbReference>
<dbReference type="PANTHER" id="PTHR12277">
    <property type="entry name" value="ALPHA/BETA HYDROLASE DOMAIN-CONTAINING PROTEIN"/>
    <property type="match status" value="1"/>
</dbReference>
<proteinExistence type="predicted"/>
<dbReference type="PANTHER" id="PTHR12277:SF81">
    <property type="entry name" value="PROTEIN ABHD13"/>
    <property type="match status" value="1"/>
</dbReference>
<dbReference type="Pfam" id="PF12146">
    <property type="entry name" value="Hydrolase_4"/>
    <property type="match status" value="1"/>
</dbReference>
<reference evidence="2" key="2">
    <citation type="submission" date="2020-09" db="EMBL/GenBank/DDBJ databases">
        <authorList>
            <person name="Sun Q."/>
            <person name="Ohkuma M."/>
        </authorList>
    </citation>
    <scope>NUCLEOTIDE SEQUENCE</scope>
    <source>
        <strain evidence="2">JCM 13919</strain>
    </source>
</reference>
<dbReference type="GO" id="GO:0016787">
    <property type="term" value="F:hydrolase activity"/>
    <property type="evidence" value="ECO:0007669"/>
    <property type="project" value="UniProtKB-KW"/>
</dbReference>
<organism evidence="2 3">
    <name type="scientific">Legionella impletisoli</name>
    <dbReference type="NCBI Taxonomy" id="343510"/>
    <lineage>
        <taxon>Bacteria</taxon>
        <taxon>Pseudomonadati</taxon>
        <taxon>Pseudomonadota</taxon>
        <taxon>Gammaproteobacteria</taxon>
        <taxon>Legionellales</taxon>
        <taxon>Legionellaceae</taxon>
        <taxon>Legionella</taxon>
    </lineage>
</organism>
<evidence type="ECO:0000259" key="1">
    <source>
        <dbReference type="Pfam" id="PF12146"/>
    </source>
</evidence>
<evidence type="ECO:0000313" key="3">
    <source>
        <dbReference type="Proteomes" id="UP000630149"/>
    </source>
</evidence>
<dbReference type="OrthoDB" id="9798884at2"/>
<dbReference type="RefSeq" id="WP_131776909.1">
    <property type="nucleotide sequence ID" value="NZ_BMOB01000006.1"/>
</dbReference>
<name>A0A917JUA2_9GAMM</name>
<dbReference type="AlphaFoldDB" id="A0A917JUA2"/>
<dbReference type="InterPro" id="IPR022742">
    <property type="entry name" value="Hydrolase_4"/>
</dbReference>
<protein>
    <submittedName>
        <fullName evidence="2">Alpha/beta hydrolase</fullName>
    </submittedName>
</protein>
<keyword evidence="2" id="KW-0378">Hydrolase</keyword>
<sequence>MIKQLFLITLAVFGFFLLLTYFWQRSLIYLPVKKMPKLSEFQANDMHEVHIKTADGLSLLSWYKPARFDKPTILYFHGNAGHIGYRVPLIRDYMKEGYGVFLLEYRGYGGNPGRPTEQGLYEDGRAAINYLLQEGVKPSQIVLFGESLGTGVATKIATEQQVCAVILQSPFTSLVELSRYHYPWAFLKPWDRYDSLQRMEAIKAPLLVAHGKRDQIVPFKQGLTIYESAKEPKQLIVLERGHNDLWSDAYSKHVHEFINKHC</sequence>
<evidence type="ECO:0000313" key="2">
    <source>
        <dbReference type="EMBL" id="GGI87406.1"/>
    </source>
</evidence>
<keyword evidence="3" id="KW-1185">Reference proteome</keyword>
<reference evidence="2" key="1">
    <citation type="journal article" date="2014" name="Int. J. Syst. Evol. Microbiol.">
        <title>Complete genome sequence of Corynebacterium casei LMG S-19264T (=DSM 44701T), isolated from a smear-ripened cheese.</title>
        <authorList>
            <consortium name="US DOE Joint Genome Institute (JGI-PGF)"/>
            <person name="Walter F."/>
            <person name="Albersmeier A."/>
            <person name="Kalinowski J."/>
            <person name="Ruckert C."/>
        </authorList>
    </citation>
    <scope>NUCLEOTIDE SEQUENCE</scope>
    <source>
        <strain evidence="2">JCM 13919</strain>
    </source>
</reference>
<accession>A0A917JUA2</accession>
<dbReference type="Proteomes" id="UP000630149">
    <property type="component" value="Unassembled WGS sequence"/>
</dbReference>
<dbReference type="Gene3D" id="3.40.50.1820">
    <property type="entry name" value="alpha/beta hydrolase"/>
    <property type="match status" value="1"/>
</dbReference>